<dbReference type="PANTHER" id="PTHR46179:SF13">
    <property type="entry name" value="C2H2-TYPE DOMAIN-CONTAINING PROTEIN"/>
    <property type="match status" value="1"/>
</dbReference>
<dbReference type="SMART" id="SM00355">
    <property type="entry name" value="ZnF_C2H2"/>
    <property type="match status" value="3"/>
</dbReference>
<comment type="caution">
    <text evidence="11">The sequence shown here is derived from an EMBL/GenBank/DDBJ whole genome shotgun (WGS) entry which is preliminary data.</text>
</comment>
<keyword evidence="7" id="KW-0539">Nucleus</keyword>
<organism evidence="11 12">
    <name type="scientific">Colletotrichum godetiae</name>
    <dbReference type="NCBI Taxonomy" id="1209918"/>
    <lineage>
        <taxon>Eukaryota</taxon>
        <taxon>Fungi</taxon>
        <taxon>Dikarya</taxon>
        <taxon>Ascomycota</taxon>
        <taxon>Pezizomycotina</taxon>
        <taxon>Sordariomycetes</taxon>
        <taxon>Hypocreomycetidae</taxon>
        <taxon>Glomerellales</taxon>
        <taxon>Glomerellaceae</taxon>
        <taxon>Colletotrichum</taxon>
        <taxon>Colletotrichum acutatum species complex</taxon>
    </lineage>
</organism>
<evidence type="ECO:0000256" key="5">
    <source>
        <dbReference type="ARBA" id="ARBA00023015"/>
    </source>
</evidence>
<dbReference type="InterPro" id="IPR013087">
    <property type="entry name" value="Znf_C2H2_type"/>
</dbReference>
<dbReference type="Gene3D" id="3.30.160.60">
    <property type="entry name" value="Classic Zinc Finger"/>
    <property type="match status" value="2"/>
</dbReference>
<dbReference type="Pfam" id="PF00096">
    <property type="entry name" value="zf-C2H2"/>
    <property type="match status" value="2"/>
</dbReference>
<evidence type="ECO:0000256" key="8">
    <source>
        <dbReference type="PROSITE-ProRule" id="PRU00042"/>
    </source>
</evidence>
<dbReference type="InterPro" id="IPR036236">
    <property type="entry name" value="Znf_C2H2_sf"/>
</dbReference>
<keyword evidence="5" id="KW-0805">Transcription regulation</keyword>
<dbReference type="InterPro" id="IPR051061">
    <property type="entry name" value="Zinc_finger_trans_reg"/>
</dbReference>
<accession>A0AAJ0APW9</accession>
<evidence type="ECO:0000313" key="11">
    <source>
        <dbReference type="EMBL" id="KAK1676423.1"/>
    </source>
</evidence>
<evidence type="ECO:0000256" key="4">
    <source>
        <dbReference type="ARBA" id="ARBA00022833"/>
    </source>
</evidence>
<keyword evidence="4" id="KW-0862">Zinc</keyword>
<keyword evidence="12" id="KW-1185">Reference proteome</keyword>
<dbReference type="GO" id="GO:0008270">
    <property type="term" value="F:zinc ion binding"/>
    <property type="evidence" value="ECO:0007669"/>
    <property type="project" value="UniProtKB-KW"/>
</dbReference>
<name>A0AAJ0APW9_9PEZI</name>
<sequence length="117" mass="13537">MDLAVRILEETKYGCNFCRVEFPKKYLLNKHLKMHTKPYKCLVHMPRAVPDLCPKGFSNSRDLKRHRDTTHGRVNEGYPCPNCSKKLARPDYIPRHLKRGACKSTKGSRNASHGDRD</sequence>
<gene>
    <name evidence="11" type="ORF">BDP55DRAFT_104356</name>
</gene>
<dbReference type="PROSITE" id="PS00028">
    <property type="entry name" value="ZINC_FINGER_C2H2_1"/>
    <property type="match status" value="1"/>
</dbReference>
<protein>
    <recommendedName>
        <fullName evidence="10">C2H2-type domain-containing protein</fullName>
    </recommendedName>
</protein>
<evidence type="ECO:0000256" key="1">
    <source>
        <dbReference type="ARBA" id="ARBA00004123"/>
    </source>
</evidence>
<feature type="region of interest" description="Disordered" evidence="9">
    <location>
        <begin position="98"/>
        <end position="117"/>
    </location>
</feature>
<dbReference type="Proteomes" id="UP001224890">
    <property type="component" value="Unassembled WGS sequence"/>
</dbReference>
<proteinExistence type="predicted"/>
<evidence type="ECO:0000256" key="2">
    <source>
        <dbReference type="ARBA" id="ARBA00022723"/>
    </source>
</evidence>
<dbReference type="PROSITE" id="PS50157">
    <property type="entry name" value="ZINC_FINGER_C2H2_2"/>
    <property type="match status" value="1"/>
</dbReference>
<comment type="subcellular location">
    <subcellularLocation>
        <location evidence="1">Nucleus</location>
    </subcellularLocation>
</comment>
<evidence type="ECO:0000256" key="3">
    <source>
        <dbReference type="ARBA" id="ARBA00022771"/>
    </source>
</evidence>
<keyword evidence="6" id="KW-0804">Transcription</keyword>
<evidence type="ECO:0000259" key="10">
    <source>
        <dbReference type="PROSITE" id="PS50157"/>
    </source>
</evidence>
<dbReference type="GO" id="GO:0005634">
    <property type="term" value="C:nucleus"/>
    <property type="evidence" value="ECO:0007669"/>
    <property type="project" value="UniProtKB-SubCell"/>
</dbReference>
<evidence type="ECO:0000256" key="7">
    <source>
        <dbReference type="ARBA" id="ARBA00023242"/>
    </source>
</evidence>
<evidence type="ECO:0000256" key="6">
    <source>
        <dbReference type="ARBA" id="ARBA00023163"/>
    </source>
</evidence>
<dbReference type="SUPFAM" id="SSF57667">
    <property type="entry name" value="beta-beta-alpha zinc fingers"/>
    <property type="match status" value="1"/>
</dbReference>
<dbReference type="PANTHER" id="PTHR46179">
    <property type="entry name" value="ZINC FINGER PROTEIN"/>
    <property type="match status" value="1"/>
</dbReference>
<dbReference type="GeneID" id="85449852"/>
<dbReference type="GO" id="GO:0006357">
    <property type="term" value="P:regulation of transcription by RNA polymerase II"/>
    <property type="evidence" value="ECO:0007669"/>
    <property type="project" value="TreeGrafter"/>
</dbReference>
<dbReference type="EMBL" id="JAHMHR010000017">
    <property type="protein sequence ID" value="KAK1676423.1"/>
    <property type="molecule type" value="Genomic_DNA"/>
</dbReference>
<keyword evidence="2" id="KW-0479">Metal-binding</keyword>
<keyword evidence="3 8" id="KW-0863">Zinc-finger</keyword>
<reference evidence="11" key="1">
    <citation type="submission" date="2021-06" db="EMBL/GenBank/DDBJ databases">
        <title>Comparative genomics, transcriptomics and evolutionary studies reveal genomic signatures of adaptation to plant cell wall in hemibiotrophic fungi.</title>
        <authorList>
            <consortium name="DOE Joint Genome Institute"/>
            <person name="Baroncelli R."/>
            <person name="Diaz J.F."/>
            <person name="Benocci T."/>
            <person name="Peng M."/>
            <person name="Battaglia E."/>
            <person name="Haridas S."/>
            <person name="Andreopoulos W."/>
            <person name="Labutti K."/>
            <person name="Pangilinan J."/>
            <person name="Floch G.L."/>
            <person name="Makela M.R."/>
            <person name="Henrissat B."/>
            <person name="Grigoriev I.V."/>
            <person name="Crouch J.A."/>
            <person name="De Vries R.P."/>
            <person name="Sukno S.A."/>
            <person name="Thon M.R."/>
        </authorList>
    </citation>
    <scope>NUCLEOTIDE SEQUENCE</scope>
    <source>
        <strain evidence="11">CBS 193.32</strain>
    </source>
</reference>
<evidence type="ECO:0000256" key="9">
    <source>
        <dbReference type="SAM" id="MobiDB-lite"/>
    </source>
</evidence>
<dbReference type="AlphaFoldDB" id="A0AAJ0APW9"/>
<dbReference type="RefSeq" id="XP_060430426.1">
    <property type="nucleotide sequence ID" value="XM_060565326.1"/>
</dbReference>
<evidence type="ECO:0000313" key="12">
    <source>
        <dbReference type="Proteomes" id="UP001224890"/>
    </source>
</evidence>
<feature type="domain" description="C2H2-type" evidence="10">
    <location>
        <begin position="13"/>
        <end position="40"/>
    </location>
</feature>